<dbReference type="EC" id="3.6.1.57" evidence="3"/>
<evidence type="ECO:0000313" key="4">
    <source>
        <dbReference type="Proteomes" id="UP000628710"/>
    </source>
</evidence>
<keyword evidence="4" id="KW-1185">Reference proteome</keyword>
<dbReference type="SUPFAM" id="SSF53756">
    <property type="entry name" value="UDP-Glycosyltransferase/glycogen phosphorylase"/>
    <property type="match status" value="1"/>
</dbReference>
<evidence type="ECO:0000256" key="2">
    <source>
        <dbReference type="PIRSR" id="PIRSR620023-2"/>
    </source>
</evidence>
<organism evidence="3 4">
    <name type="scientific">Marinomonas transparens</name>
    <dbReference type="NCBI Taxonomy" id="2795388"/>
    <lineage>
        <taxon>Bacteria</taxon>
        <taxon>Pseudomonadati</taxon>
        <taxon>Pseudomonadota</taxon>
        <taxon>Gammaproteobacteria</taxon>
        <taxon>Oceanospirillales</taxon>
        <taxon>Oceanospirillaceae</taxon>
        <taxon>Marinomonas</taxon>
    </lineage>
</organism>
<name>A0A934N488_9GAMM</name>
<reference evidence="3" key="1">
    <citation type="submission" date="2020-12" db="EMBL/GenBank/DDBJ databases">
        <title>Marinomonas arctica sp. nov., a psychrotolerant bacterium isolated from the Arctic.</title>
        <authorList>
            <person name="Zhang Y."/>
        </authorList>
    </citation>
    <scope>NUCLEOTIDE SEQUENCE</scope>
    <source>
        <strain evidence="3">C1424</strain>
    </source>
</reference>
<comment type="caution">
    <text evidence="3">The sequence shown here is derived from an EMBL/GenBank/DDBJ whole genome shotgun (WGS) entry which is preliminary data.</text>
</comment>
<sequence>MKALVRADASVEIGMGHRVRCQALIQALTNLGWQCQFVVHQQYEVFASPEDLIIATEGDFFVLAELADLVILDHYQYQAVDIAQLFQHQANLLVLDDMNDRGDFPAKWLLNPLNESYSGQVESPLLGSQYALLRPAFRQAEPIPHNQARQLLITLGGTDPLGLTLPILEGLLASGFDLGSIQVLLGKNATNATKVKAFCQQEHIAWKQGLSDVTSLMKQAKLSVSAAGGTLFELACMGIPTIFAQVAENQTRSLQQHVPLNWCKSIRFDNVSVDVREVRIKQLIQLVNLQWHDLDWQQQARKVASSLVDGYGADRVAKMIHDQLVNSPL</sequence>
<keyword evidence="3" id="KW-0378">Hydrolase</keyword>
<dbReference type="Proteomes" id="UP000628710">
    <property type="component" value="Unassembled WGS sequence"/>
</dbReference>
<feature type="active site" description="Proton acceptor" evidence="1">
    <location>
        <position position="17"/>
    </location>
</feature>
<dbReference type="Gene3D" id="3.40.50.11190">
    <property type="match status" value="1"/>
</dbReference>
<dbReference type="NCBIfam" id="TIGR03590">
    <property type="entry name" value="PseG"/>
    <property type="match status" value="1"/>
</dbReference>
<dbReference type="EMBL" id="JAEMNX010000032">
    <property type="protein sequence ID" value="MBJ7539813.1"/>
    <property type="molecule type" value="Genomic_DNA"/>
</dbReference>
<feature type="binding site" evidence="2">
    <location>
        <position position="233"/>
    </location>
    <ligand>
        <name>substrate</name>
    </ligand>
</feature>
<dbReference type="InterPro" id="IPR020023">
    <property type="entry name" value="PseG"/>
</dbReference>
<gene>
    <name evidence="3" type="primary">pseG</name>
    <name evidence="3" type="ORF">I8J31_19255</name>
</gene>
<feature type="binding site" evidence="2">
    <location>
        <position position="134"/>
    </location>
    <ligand>
        <name>substrate</name>
    </ligand>
</feature>
<dbReference type="GO" id="GO:0016787">
    <property type="term" value="F:hydrolase activity"/>
    <property type="evidence" value="ECO:0007669"/>
    <property type="project" value="UniProtKB-KW"/>
</dbReference>
<proteinExistence type="predicted"/>
<evidence type="ECO:0000313" key="3">
    <source>
        <dbReference type="EMBL" id="MBJ7539813.1"/>
    </source>
</evidence>
<dbReference type="Gene3D" id="3.40.50.2000">
    <property type="entry name" value="Glycogen Phosphorylase B"/>
    <property type="match status" value="1"/>
</dbReference>
<dbReference type="RefSeq" id="WP_199470207.1">
    <property type="nucleotide sequence ID" value="NZ_JAEMNX010000032.1"/>
</dbReference>
<evidence type="ECO:0000256" key="1">
    <source>
        <dbReference type="PIRSR" id="PIRSR620023-1"/>
    </source>
</evidence>
<accession>A0A934N488</accession>
<dbReference type="AlphaFoldDB" id="A0A934N488"/>
<protein>
    <submittedName>
        <fullName evidence="3">UDP-2,4-diacetamido-2,4, 6-trideoxy-beta-L-altropyranose hydrolase</fullName>
        <ecNumber evidence="3">3.6.1.57</ecNumber>
    </submittedName>
</protein>